<evidence type="ECO:0000256" key="1">
    <source>
        <dbReference type="SAM" id="MobiDB-lite"/>
    </source>
</evidence>
<dbReference type="EMBL" id="JANJYJ010000001">
    <property type="protein sequence ID" value="KAK3229731.1"/>
    <property type="molecule type" value="Genomic_DNA"/>
</dbReference>
<reference evidence="3" key="1">
    <citation type="journal article" date="2023" name="Plant J.">
        <title>Genome sequences and population genomics provide insights into the demographic history, inbreeding, and mutation load of two 'living fossil' tree species of Dipteronia.</title>
        <authorList>
            <person name="Feng Y."/>
            <person name="Comes H.P."/>
            <person name="Chen J."/>
            <person name="Zhu S."/>
            <person name="Lu R."/>
            <person name="Zhang X."/>
            <person name="Li P."/>
            <person name="Qiu J."/>
            <person name="Olsen K.M."/>
            <person name="Qiu Y."/>
        </authorList>
    </citation>
    <scope>NUCLEOTIDE SEQUENCE</scope>
    <source>
        <strain evidence="3">NBL</strain>
    </source>
</reference>
<dbReference type="PANTHER" id="PTHR31973">
    <property type="entry name" value="POLYPROTEIN, PUTATIVE-RELATED"/>
    <property type="match status" value="1"/>
</dbReference>
<protein>
    <recommendedName>
        <fullName evidence="2">Transposase MuDR plant domain-containing protein</fullName>
    </recommendedName>
</protein>
<accession>A0AAE0EIM1</accession>
<dbReference type="PANTHER" id="PTHR31973:SF195">
    <property type="entry name" value="MUDR FAMILY TRANSPOSASE"/>
    <property type="match status" value="1"/>
</dbReference>
<feature type="compositionally biased region" description="Acidic residues" evidence="1">
    <location>
        <begin position="184"/>
        <end position="199"/>
    </location>
</feature>
<evidence type="ECO:0000313" key="3">
    <source>
        <dbReference type="EMBL" id="KAK3229731.1"/>
    </source>
</evidence>
<dbReference type="Proteomes" id="UP001281410">
    <property type="component" value="Unassembled WGS sequence"/>
</dbReference>
<gene>
    <name evidence="3" type="ORF">Dsin_001612</name>
</gene>
<dbReference type="InterPro" id="IPR004332">
    <property type="entry name" value="Transposase_MuDR"/>
</dbReference>
<keyword evidence="4" id="KW-1185">Reference proteome</keyword>
<feature type="domain" description="Transposase MuDR plant" evidence="2">
    <location>
        <begin position="230"/>
        <end position="282"/>
    </location>
</feature>
<sequence>MKGLLVYYCDRHWKGNQSMGLMFFACFLTNKEKDTYSELLKTIFHRIGVKSNRFEIRISSQLKTENGRCTLSIMNDADVTCLLTYKQSDWHEINVKVVEISVPEKAITNVFQTPIKSRKTTINLACTLSALKPTSNPQSSVATPHFKSVSGSNQPFRSIPSPRITSIEKDHRTPASTNKHADVDDTDSSETSYTEDESGSELYSIQPVRSKDLFEDQGDQGSQGPIYKEQIFKDKQTLKGALGLYALQERFEYKVKRSNHTRFAATCRKRDCEWVITAGKLKYGTYRYVKSLVKEHTCGDSHNYNVDFKRVSSHVIGELFSGKNFDPGCTIRPKDIIFEMKDLYGINLSYNKAYRLKDRALHKAFGDPWESFKKLPTFFYMLEQSNLGTVTKFETDSQNRFTYGFMALSASIEGFNTVITPIISIDATHLKAKTRGVLLVAMCKDGNEMIYPLAFGFAN</sequence>
<feature type="compositionally biased region" description="Polar residues" evidence="1">
    <location>
        <begin position="133"/>
        <end position="142"/>
    </location>
</feature>
<name>A0AAE0EIM1_9ROSI</name>
<feature type="region of interest" description="Disordered" evidence="1">
    <location>
        <begin position="133"/>
        <end position="202"/>
    </location>
</feature>
<evidence type="ECO:0000259" key="2">
    <source>
        <dbReference type="Pfam" id="PF03108"/>
    </source>
</evidence>
<dbReference type="AlphaFoldDB" id="A0AAE0EIM1"/>
<organism evidence="3 4">
    <name type="scientific">Dipteronia sinensis</name>
    <dbReference type="NCBI Taxonomy" id="43782"/>
    <lineage>
        <taxon>Eukaryota</taxon>
        <taxon>Viridiplantae</taxon>
        <taxon>Streptophyta</taxon>
        <taxon>Embryophyta</taxon>
        <taxon>Tracheophyta</taxon>
        <taxon>Spermatophyta</taxon>
        <taxon>Magnoliopsida</taxon>
        <taxon>eudicotyledons</taxon>
        <taxon>Gunneridae</taxon>
        <taxon>Pentapetalae</taxon>
        <taxon>rosids</taxon>
        <taxon>malvids</taxon>
        <taxon>Sapindales</taxon>
        <taxon>Sapindaceae</taxon>
        <taxon>Hippocastanoideae</taxon>
        <taxon>Acereae</taxon>
        <taxon>Dipteronia</taxon>
    </lineage>
</organism>
<dbReference type="Pfam" id="PF03108">
    <property type="entry name" value="DBD_Tnp_Mut"/>
    <property type="match status" value="1"/>
</dbReference>
<dbReference type="PROSITE" id="PS51257">
    <property type="entry name" value="PROKAR_LIPOPROTEIN"/>
    <property type="match status" value="1"/>
</dbReference>
<feature type="compositionally biased region" description="Basic and acidic residues" evidence="1">
    <location>
        <begin position="166"/>
        <end position="183"/>
    </location>
</feature>
<evidence type="ECO:0000313" key="4">
    <source>
        <dbReference type="Proteomes" id="UP001281410"/>
    </source>
</evidence>
<comment type="caution">
    <text evidence="3">The sequence shown here is derived from an EMBL/GenBank/DDBJ whole genome shotgun (WGS) entry which is preliminary data.</text>
</comment>
<proteinExistence type="predicted"/>